<protein>
    <recommendedName>
        <fullName evidence="1">endopeptidase La</fullName>
        <ecNumber evidence="1">3.4.21.53</ecNumber>
    </recommendedName>
</protein>
<keyword evidence="2" id="KW-1133">Transmembrane helix</keyword>
<feature type="active site" evidence="1">
    <location>
        <position position="280"/>
    </location>
</feature>
<dbReference type="PANTHER" id="PTHR10046">
    <property type="entry name" value="ATP DEPENDENT LON PROTEASE FAMILY MEMBER"/>
    <property type="match status" value="1"/>
</dbReference>
<evidence type="ECO:0000313" key="6">
    <source>
        <dbReference type="Proteomes" id="UP000252254"/>
    </source>
</evidence>
<dbReference type="Pfam" id="PF13180">
    <property type="entry name" value="PDZ_2"/>
    <property type="match status" value="1"/>
</dbReference>
<comment type="similarity">
    <text evidence="1">Belongs to the peptidase S16 family.</text>
</comment>
<dbReference type="InterPro" id="IPR027065">
    <property type="entry name" value="Lon_Prtase"/>
</dbReference>
<feature type="domain" description="Lon proteolytic" evidence="4">
    <location>
        <begin position="227"/>
        <end position="337"/>
    </location>
</feature>
<dbReference type="RefSeq" id="WP_113866766.1">
    <property type="nucleotide sequence ID" value="NZ_BAABQN010000001.1"/>
</dbReference>
<evidence type="ECO:0000256" key="2">
    <source>
        <dbReference type="SAM" id="Phobius"/>
    </source>
</evidence>
<dbReference type="NCBIfam" id="NF041438">
    <property type="entry name" value="SepM_fam_S16"/>
    <property type="match status" value="1"/>
</dbReference>
<proteinExistence type="inferred from homology"/>
<reference evidence="5 6" key="1">
    <citation type="submission" date="2018-06" db="EMBL/GenBank/DDBJ databases">
        <title>Genomic Encyclopedia of Type Strains, Phase IV (KMG-IV): sequencing the most valuable type-strain genomes for metagenomic binning, comparative biology and taxonomic classification.</title>
        <authorList>
            <person name="Goeker M."/>
        </authorList>
    </citation>
    <scope>NUCLEOTIDE SEQUENCE [LARGE SCALE GENOMIC DNA]</scope>
    <source>
        <strain evidence="5 6">DSM 15140</strain>
    </source>
</reference>
<comment type="caution">
    <text evidence="5">The sequence shown here is derived from an EMBL/GenBank/DDBJ whole genome shotgun (WGS) entry which is preliminary data.</text>
</comment>
<dbReference type="InterPro" id="IPR001478">
    <property type="entry name" value="PDZ"/>
</dbReference>
<dbReference type="STRING" id="200904.GCA_900168775_01458"/>
<dbReference type="AlphaFoldDB" id="A0A366EHM5"/>
<evidence type="ECO:0000259" key="4">
    <source>
        <dbReference type="PROSITE" id="PS51786"/>
    </source>
</evidence>
<dbReference type="EMBL" id="QNRI01000001">
    <property type="protein sequence ID" value="RBP01907.1"/>
    <property type="molecule type" value="Genomic_DNA"/>
</dbReference>
<dbReference type="PROSITE" id="PS50106">
    <property type="entry name" value="PDZ"/>
    <property type="match status" value="1"/>
</dbReference>
<dbReference type="GO" id="GO:0005524">
    <property type="term" value="F:ATP binding"/>
    <property type="evidence" value="ECO:0007669"/>
    <property type="project" value="InterPro"/>
</dbReference>
<keyword evidence="1" id="KW-0720">Serine protease</keyword>
<dbReference type="InterPro" id="IPR014721">
    <property type="entry name" value="Ribsml_uS5_D2-typ_fold_subgr"/>
</dbReference>
<dbReference type="Proteomes" id="UP000252254">
    <property type="component" value="Unassembled WGS sequence"/>
</dbReference>
<dbReference type="SMART" id="SM00228">
    <property type="entry name" value="PDZ"/>
    <property type="match status" value="1"/>
</dbReference>
<keyword evidence="6" id="KW-1185">Reference proteome</keyword>
<feature type="transmembrane region" description="Helical" evidence="2">
    <location>
        <begin position="12"/>
        <end position="31"/>
    </location>
</feature>
<dbReference type="PROSITE" id="PS51786">
    <property type="entry name" value="LON_PROTEOLYTIC"/>
    <property type="match status" value="1"/>
</dbReference>
<dbReference type="SUPFAM" id="SSF50156">
    <property type="entry name" value="PDZ domain-like"/>
    <property type="match status" value="1"/>
</dbReference>
<evidence type="ECO:0000313" key="5">
    <source>
        <dbReference type="EMBL" id="RBP01907.1"/>
    </source>
</evidence>
<dbReference type="InterPro" id="IPR020568">
    <property type="entry name" value="Ribosomal_Su5_D2-typ_SF"/>
</dbReference>
<dbReference type="GO" id="GO:0004252">
    <property type="term" value="F:serine-type endopeptidase activity"/>
    <property type="evidence" value="ECO:0007669"/>
    <property type="project" value="UniProtKB-UniRule"/>
</dbReference>
<gene>
    <name evidence="5" type="ORF">DES48_101654</name>
</gene>
<keyword evidence="1" id="KW-0645">Protease</keyword>
<dbReference type="InterPro" id="IPR036034">
    <property type="entry name" value="PDZ_sf"/>
</dbReference>
<organism evidence="5 6">
    <name type="scientific">Paraliobacillus ryukyuensis</name>
    <dbReference type="NCBI Taxonomy" id="200904"/>
    <lineage>
        <taxon>Bacteria</taxon>
        <taxon>Bacillati</taxon>
        <taxon>Bacillota</taxon>
        <taxon>Bacilli</taxon>
        <taxon>Bacillales</taxon>
        <taxon>Bacillaceae</taxon>
        <taxon>Paraliobacillus</taxon>
    </lineage>
</organism>
<feature type="domain" description="PDZ" evidence="3">
    <location>
        <begin position="101"/>
        <end position="187"/>
    </location>
</feature>
<dbReference type="OrthoDB" id="2356897at2"/>
<dbReference type="Gene3D" id="3.30.230.10">
    <property type="match status" value="1"/>
</dbReference>
<keyword evidence="2" id="KW-0812">Transmembrane</keyword>
<sequence length="338" mass="37158">MKWNKKRISLYVLLLLVMMFVTLYPLPYYIYQPGTADALNPVVQVADGYESQGDMHLVTVRGGQATTARYLWAMVRPYQEIEPLSKVFPEGISQEEYFQAQLQMMESSQEAATVVAYQAAGKDINISYEGVYVVSVVDGMPAEEKLQIGDRITAVNGQEVEDAEALIDTVDQNNNKDEITLTIVREEEELKVDIALAPFPDNPDQVGIGIQLVTDREVTVNPDLKFSSGDIGGPSAGLMFSLEIYDQLTEKDLTNGHQIAGTGEISYDGDVLKIGGIDKKVVAADKEGCEVFFAPNEDGAADSNYQVALKTAKEIGTSMEIVPVDTFEDALNYLENLD</sequence>
<dbReference type="Pfam" id="PF05362">
    <property type="entry name" value="Lon_C"/>
    <property type="match status" value="1"/>
</dbReference>
<accession>A0A366EHM5</accession>
<dbReference type="GO" id="GO:0030163">
    <property type="term" value="P:protein catabolic process"/>
    <property type="evidence" value="ECO:0007669"/>
    <property type="project" value="InterPro"/>
</dbReference>
<evidence type="ECO:0000259" key="3">
    <source>
        <dbReference type="PROSITE" id="PS50106"/>
    </source>
</evidence>
<keyword evidence="2" id="KW-0472">Membrane</keyword>
<dbReference type="GO" id="GO:0006508">
    <property type="term" value="P:proteolysis"/>
    <property type="evidence" value="ECO:0007669"/>
    <property type="project" value="UniProtKB-KW"/>
</dbReference>
<evidence type="ECO:0000256" key="1">
    <source>
        <dbReference type="PROSITE-ProRule" id="PRU01122"/>
    </source>
</evidence>
<feature type="active site" evidence="1">
    <location>
        <position position="235"/>
    </location>
</feature>
<keyword evidence="1" id="KW-0378">Hydrolase</keyword>
<dbReference type="InterPro" id="IPR008269">
    <property type="entry name" value="Lon_proteolytic"/>
</dbReference>
<name>A0A366EHM5_9BACI</name>
<dbReference type="SUPFAM" id="SSF54211">
    <property type="entry name" value="Ribosomal protein S5 domain 2-like"/>
    <property type="match status" value="1"/>
</dbReference>
<comment type="catalytic activity">
    <reaction evidence="1">
        <text>Hydrolysis of proteins in presence of ATP.</text>
        <dbReference type="EC" id="3.4.21.53"/>
    </reaction>
</comment>
<dbReference type="GO" id="GO:0004176">
    <property type="term" value="F:ATP-dependent peptidase activity"/>
    <property type="evidence" value="ECO:0007669"/>
    <property type="project" value="UniProtKB-UniRule"/>
</dbReference>
<dbReference type="EC" id="3.4.21.53" evidence="1"/>